<accession>A0A8H7UHS6</accession>
<keyword evidence="4" id="KW-0808">Transferase</keyword>
<name>A0A8H7UHS6_9FUNG</name>
<dbReference type="InterPro" id="IPR017455">
    <property type="entry name" value="Znf_FYVE-rel"/>
</dbReference>
<dbReference type="GO" id="GO:0008270">
    <property type="term" value="F:zinc ion binding"/>
    <property type="evidence" value="ECO:0007669"/>
    <property type="project" value="UniProtKB-KW"/>
</dbReference>
<feature type="compositionally biased region" description="Basic and acidic residues" evidence="11">
    <location>
        <begin position="19"/>
        <end position="39"/>
    </location>
</feature>
<dbReference type="Gene3D" id="3.30.40.10">
    <property type="entry name" value="Zinc/RING finger domain, C3HC4 (zinc finger)"/>
    <property type="match status" value="1"/>
</dbReference>
<dbReference type="Proteomes" id="UP000612746">
    <property type="component" value="Unassembled WGS sequence"/>
</dbReference>
<dbReference type="GO" id="GO:0005768">
    <property type="term" value="C:endosome"/>
    <property type="evidence" value="ECO:0007669"/>
    <property type="project" value="UniProtKB-SubCell"/>
</dbReference>
<feature type="region of interest" description="Disordered" evidence="11">
    <location>
        <begin position="1"/>
        <end position="56"/>
    </location>
</feature>
<keyword evidence="14" id="KW-1185">Reference proteome</keyword>
<dbReference type="EMBL" id="JAEPRA010000010">
    <property type="protein sequence ID" value="KAG2179574.1"/>
    <property type="molecule type" value="Genomic_DNA"/>
</dbReference>
<dbReference type="GO" id="GO:0032438">
    <property type="term" value="P:melanosome organization"/>
    <property type="evidence" value="ECO:0007669"/>
    <property type="project" value="TreeGrafter"/>
</dbReference>
<dbReference type="SMART" id="SM00064">
    <property type="entry name" value="FYVE"/>
    <property type="match status" value="1"/>
</dbReference>
<evidence type="ECO:0000256" key="6">
    <source>
        <dbReference type="ARBA" id="ARBA00022753"/>
    </source>
</evidence>
<dbReference type="InterPro" id="IPR043548">
    <property type="entry name" value="PIKfyve"/>
</dbReference>
<feature type="domain" description="FYVE-type" evidence="12">
    <location>
        <begin position="113"/>
        <end position="173"/>
    </location>
</feature>
<evidence type="ECO:0000256" key="4">
    <source>
        <dbReference type="ARBA" id="ARBA00022679"/>
    </source>
</evidence>
<evidence type="ECO:0000256" key="9">
    <source>
        <dbReference type="ARBA" id="ARBA00022833"/>
    </source>
</evidence>
<evidence type="ECO:0000256" key="1">
    <source>
        <dbReference type="ARBA" id="ARBA00004177"/>
    </source>
</evidence>
<dbReference type="PROSITE" id="PS50178">
    <property type="entry name" value="ZF_FYVE"/>
    <property type="match status" value="1"/>
</dbReference>
<keyword evidence="5" id="KW-0479">Metal-binding</keyword>
<proteinExistence type="predicted"/>
<dbReference type="GO" id="GO:0012506">
    <property type="term" value="C:vesicle membrane"/>
    <property type="evidence" value="ECO:0007669"/>
    <property type="project" value="TreeGrafter"/>
</dbReference>
<evidence type="ECO:0000313" key="14">
    <source>
        <dbReference type="Proteomes" id="UP000612746"/>
    </source>
</evidence>
<dbReference type="OrthoDB" id="10018316at2759"/>
<keyword evidence="8" id="KW-0833">Ubl conjugation pathway</keyword>
<dbReference type="Pfam" id="PF01363">
    <property type="entry name" value="FYVE"/>
    <property type="match status" value="1"/>
</dbReference>
<comment type="caution">
    <text evidence="13">The sequence shown here is derived from an EMBL/GenBank/DDBJ whole genome shotgun (WGS) entry which is preliminary data.</text>
</comment>
<evidence type="ECO:0000259" key="12">
    <source>
        <dbReference type="PROSITE" id="PS50178"/>
    </source>
</evidence>
<keyword evidence="9" id="KW-0862">Zinc</keyword>
<keyword evidence="7 10" id="KW-0863">Zinc-finger</keyword>
<feature type="non-terminal residue" evidence="13">
    <location>
        <position position="1"/>
    </location>
</feature>
<keyword evidence="6" id="KW-0967">Endosome</keyword>
<evidence type="ECO:0000256" key="2">
    <source>
        <dbReference type="ARBA" id="ARBA00004496"/>
    </source>
</evidence>
<organism evidence="13 14">
    <name type="scientific">Umbelopsis vinacea</name>
    <dbReference type="NCBI Taxonomy" id="44442"/>
    <lineage>
        <taxon>Eukaryota</taxon>
        <taxon>Fungi</taxon>
        <taxon>Fungi incertae sedis</taxon>
        <taxon>Mucoromycota</taxon>
        <taxon>Mucoromycotina</taxon>
        <taxon>Umbelopsidomycetes</taxon>
        <taxon>Umbelopsidales</taxon>
        <taxon>Umbelopsidaceae</taxon>
        <taxon>Umbelopsis</taxon>
    </lineage>
</organism>
<dbReference type="PANTHER" id="PTHR46715:SF1">
    <property type="entry name" value="1-PHOSPHATIDYLINOSITOL 3-PHOSPHATE 5-KINASE"/>
    <property type="match status" value="1"/>
</dbReference>
<comment type="subcellular location">
    <subcellularLocation>
        <location evidence="2">Cytoplasm</location>
    </subcellularLocation>
    <subcellularLocation>
        <location evidence="1">Endosome</location>
    </subcellularLocation>
</comment>
<dbReference type="AlphaFoldDB" id="A0A8H7UHS6"/>
<evidence type="ECO:0000256" key="11">
    <source>
        <dbReference type="SAM" id="MobiDB-lite"/>
    </source>
</evidence>
<evidence type="ECO:0000256" key="5">
    <source>
        <dbReference type="ARBA" id="ARBA00022723"/>
    </source>
</evidence>
<dbReference type="GO" id="GO:0000285">
    <property type="term" value="F:1-phosphatidylinositol-3-phosphate 5-kinase activity"/>
    <property type="evidence" value="ECO:0007669"/>
    <property type="project" value="InterPro"/>
</dbReference>
<evidence type="ECO:0000256" key="10">
    <source>
        <dbReference type="PROSITE-ProRule" id="PRU00091"/>
    </source>
</evidence>
<dbReference type="InterPro" id="IPR011011">
    <property type="entry name" value="Znf_FYVE_PHD"/>
</dbReference>
<dbReference type="PANTHER" id="PTHR46715">
    <property type="entry name" value="1-PHOSPHATIDYLINOSITOL 3-PHOSPHATE 5-KINASE"/>
    <property type="match status" value="1"/>
</dbReference>
<sequence>MESPHDEANDSSSMPSQDHPNDDPHDSHGEDSDQTRDHSDEEEGHSPSKNRTLKFLEPSSLSTKAFQLERTASKDSDTQSIATTFSVSNTNSLRNVISRLRGHKSDKEFWMPDENCKECYTCGKSFTFLRRKHHCRICGQIFCAKCASHIISGKQFKQKGEVRVCKFCFENIDHNIMESNSAAALGTSPADTAIFDAFSPVVPDQKAPIAAPKLQISTTALKQSRDSYGAQNTPT</sequence>
<dbReference type="InterPro" id="IPR013083">
    <property type="entry name" value="Znf_RING/FYVE/PHD"/>
</dbReference>
<dbReference type="SUPFAM" id="SSF57903">
    <property type="entry name" value="FYVE/PHD zinc finger"/>
    <property type="match status" value="1"/>
</dbReference>
<reference evidence="13" key="1">
    <citation type="submission" date="2020-12" db="EMBL/GenBank/DDBJ databases">
        <title>Metabolic potential, ecology and presence of endohyphal bacteria is reflected in genomic diversity of Mucoromycotina.</title>
        <authorList>
            <person name="Muszewska A."/>
            <person name="Okrasinska A."/>
            <person name="Steczkiewicz K."/>
            <person name="Drgas O."/>
            <person name="Orlowska M."/>
            <person name="Perlinska-Lenart U."/>
            <person name="Aleksandrzak-Piekarczyk T."/>
            <person name="Szatraj K."/>
            <person name="Zielenkiewicz U."/>
            <person name="Pilsyk S."/>
            <person name="Malc E."/>
            <person name="Mieczkowski P."/>
            <person name="Kruszewska J.S."/>
            <person name="Biernat P."/>
            <person name="Pawlowska J."/>
        </authorList>
    </citation>
    <scope>NUCLEOTIDE SEQUENCE</scope>
    <source>
        <strain evidence="13">WA0000051536</strain>
    </source>
</reference>
<dbReference type="GO" id="GO:1903426">
    <property type="term" value="P:regulation of reactive oxygen species biosynthetic process"/>
    <property type="evidence" value="ECO:0007669"/>
    <property type="project" value="TreeGrafter"/>
</dbReference>
<dbReference type="InterPro" id="IPR000306">
    <property type="entry name" value="Znf_FYVE"/>
</dbReference>
<protein>
    <recommendedName>
        <fullName evidence="12">FYVE-type domain-containing protein</fullName>
    </recommendedName>
</protein>
<keyword evidence="3" id="KW-0963">Cytoplasm</keyword>
<evidence type="ECO:0000256" key="3">
    <source>
        <dbReference type="ARBA" id="ARBA00022490"/>
    </source>
</evidence>
<evidence type="ECO:0000313" key="13">
    <source>
        <dbReference type="EMBL" id="KAG2179574.1"/>
    </source>
</evidence>
<evidence type="ECO:0000256" key="8">
    <source>
        <dbReference type="ARBA" id="ARBA00022786"/>
    </source>
</evidence>
<evidence type="ECO:0000256" key="7">
    <source>
        <dbReference type="ARBA" id="ARBA00022771"/>
    </source>
</evidence>
<dbReference type="GO" id="GO:0052810">
    <property type="term" value="F:1-phosphatidylinositol-5-kinase activity"/>
    <property type="evidence" value="ECO:0007669"/>
    <property type="project" value="TreeGrafter"/>
</dbReference>
<dbReference type="FunFam" id="3.30.40.10:FF:000510">
    <property type="entry name" value="Phosphatidylinositol 3,5-kinase"/>
    <property type="match status" value="1"/>
</dbReference>
<gene>
    <name evidence="13" type="ORF">INT44_006421</name>
</gene>